<evidence type="ECO:0000256" key="8">
    <source>
        <dbReference type="ARBA" id="ARBA00047306"/>
    </source>
</evidence>
<comment type="caution">
    <text evidence="11">The sequence shown here is derived from an EMBL/GenBank/DDBJ whole genome shotgun (WGS) entry which is preliminary data.</text>
</comment>
<evidence type="ECO:0000313" key="12">
    <source>
        <dbReference type="Proteomes" id="UP001391051"/>
    </source>
</evidence>
<reference evidence="11 12" key="1">
    <citation type="submission" date="2023-01" db="EMBL/GenBank/DDBJ databases">
        <title>Analysis of 21 Apiospora genomes using comparative genomics revels a genus with tremendous synthesis potential of carbohydrate active enzymes and secondary metabolites.</title>
        <authorList>
            <person name="Sorensen T."/>
        </authorList>
    </citation>
    <scope>NUCLEOTIDE SEQUENCE [LARGE SCALE GENOMIC DNA]</scope>
    <source>
        <strain evidence="11 12">CBS 24483</strain>
    </source>
</reference>
<keyword evidence="2" id="KW-0489">Methyltransferase</keyword>
<feature type="non-terminal residue" evidence="11">
    <location>
        <position position="1"/>
    </location>
</feature>
<dbReference type="InterPro" id="IPR029063">
    <property type="entry name" value="SAM-dependent_MTases_sf"/>
</dbReference>
<dbReference type="PANTHER" id="PTHR12753">
    <property type="entry name" value="AD-003 - RELATED"/>
    <property type="match status" value="1"/>
</dbReference>
<evidence type="ECO:0000256" key="1">
    <source>
        <dbReference type="ARBA" id="ARBA00009059"/>
    </source>
</evidence>
<accession>A0ABR1QY34</accession>
<dbReference type="Gene3D" id="3.40.50.150">
    <property type="entry name" value="Vaccinia Virus protein VP39"/>
    <property type="match status" value="2"/>
</dbReference>
<dbReference type="RefSeq" id="XP_066706994.1">
    <property type="nucleotide sequence ID" value="XM_066838101.1"/>
</dbReference>
<dbReference type="PIRSF" id="PIRSF016958">
    <property type="entry name" value="DUF858_MeTrfase_lik"/>
    <property type="match status" value="1"/>
</dbReference>
<evidence type="ECO:0000256" key="3">
    <source>
        <dbReference type="ARBA" id="ARBA00022679"/>
    </source>
</evidence>
<dbReference type="PANTHER" id="PTHR12753:SF0">
    <property type="entry name" value="ALPHA N-TERMINAL PROTEIN METHYLTRANSFERASE 1"/>
    <property type="match status" value="1"/>
</dbReference>
<evidence type="ECO:0000256" key="6">
    <source>
        <dbReference type="ARBA" id="ARBA00039449"/>
    </source>
</evidence>
<evidence type="ECO:0000313" key="11">
    <source>
        <dbReference type="EMBL" id="KAK7967602.1"/>
    </source>
</evidence>
<proteinExistence type="inferred from homology"/>
<gene>
    <name evidence="11" type="ORF">PG986_001879</name>
</gene>
<evidence type="ECO:0000256" key="10">
    <source>
        <dbReference type="ARBA" id="ARBA00048167"/>
    </source>
</evidence>
<comment type="similarity">
    <text evidence="1">Belongs to the methyltransferase superfamily. NTM1 family.</text>
</comment>
<dbReference type="EC" id="2.1.1.244" evidence="5"/>
<evidence type="ECO:0000256" key="9">
    <source>
        <dbReference type="ARBA" id="ARBA00047885"/>
    </source>
</evidence>
<keyword evidence="4" id="KW-0949">S-adenosyl-L-methionine</keyword>
<dbReference type="Proteomes" id="UP001391051">
    <property type="component" value="Unassembled WGS sequence"/>
</dbReference>
<name>A0ABR1QY34_9PEZI</name>
<comment type="catalytic activity">
    <reaction evidence="8">
        <text>N-terminal L-seryl-L-prolyl-L-lysyl-[protein] + 3 S-adenosyl-L-methionine = N-terminal N,N,N-trimethyl-L-seryl-L-prolyl-L-lysyl-[protein] + 3 S-adenosyl-L-homocysteine + 3 H(+)</text>
        <dbReference type="Rhea" id="RHEA:54724"/>
        <dbReference type="Rhea" id="RHEA-COMP:13789"/>
        <dbReference type="Rhea" id="RHEA-COMP:13973"/>
        <dbReference type="ChEBI" id="CHEBI:15378"/>
        <dbReference type="ChEBI" id="CHEBI:57856"/>
        <dbReference type="ChEBI" id="CHEBI:59789"/>
        <dbReference type="ChEBI" id="CHEBI:138061"/>
        <dbReference type="ChEBI" id="CHEBI:138317"/>
        <dbReference type="EC" id="2.1.1.244"/>
    </reaction>
</comment>
<protein>
    <recommendedName>
        <fullName evidence="6">Alpha N-terminal protein methyltransferase 1</fullName>
        <ecNumber evidence="5">2.1.1.244</ecNumber>
    </recommendedName>
    <alternativeName>
        <fullName evidence="7">X-Pro-Lys N-terminal protein methyltransferase 1</fullName>
    </alternativeName>
</protein>
<evidence type="ECO:0000256" key="5">
    <source>
        <dbReference type="ARBA" id="ARBA00039112"/>
    </source>
</evidence>
<comment type="catalytic activity">
    <reaction evidence="10">
        <text>N-terminal L-alanyl-L-prolyl-L-lysyl-[protein] + 3 S-adenosyl-L-methionine = N-terminal N,N,N-trimethyl-L-alanyl-L-prolyl-L-lysyl-[protein] + 3 S-adenosyl-L-homocysteine + 3 H(+)</text>
        <dbReference type="Rhea" id="RHEA:54712"/>
        <dbReference type="Rhea" id="RHEA-COMP:13785"/>
        <dbReference type="Rhea" id="RHEA-COMP:13971"/>
        <dbReference type="ChEBI" id="CHEBI:15378"/>
        <dbReference type="ChEBI" id="CHEBI:57856"/>
        <dbReference type="ChEBI" id="CHEBI:59789"/>
        <dbReference type="ChEBI" id="CHEBI:138057"/>
        <dbReference type="ChEBI" id="CHEBI:138315"/>
        <dbReference type="EC" id="2.1.1.244"/>
    </reaction>
</comment>
<evidence type="ECO:0000256" key="4">
    <source>
        <dbReference type="ARBA" id="ARBA00022691"/>
    </source>
</evidence>
<keyword evidence="12" id="KW-1185">Reference proteome</keyword>
<sequence length="243" mass="26785">RTKYSFWEDATADDDGMLGGVPSVAGFSHTSRIDLRGSRSFLAKLGIGTANNRHTVAHALEGGAGKSKYPIFNKNTNAPLGRDSIGRVTNGLLHGLASHIDVIEPVAKFNSKLREISDVRHIFNVGLEEWSPADGVLYDLVWIQWCTSILWTFLMRCGQTLNPKDGVIVVKENISTSGSDYFDAIDSSQTREDSKFRKLITQAGLRIIKTDLQKGLPTVSSRKLLPVRMYALKPISVGKLVNR</sequence>
<dbReference type="Pfam" id="PF05891">
    <property type="entry name" value="Methyltransf_PK"/>
    <property type="match status" value="1"/>
</dbReference>
<keyword evidence="3" id="KW-0808">Transferase</keyword>
<dbReference type="EMBL" id="JAQQWE010000001">
    <property type="protein sequence ID" value="KAK7967602.1"/>
    <property type="molecule type" value="Genomic_DNA"/>
</dbReference>
<dbReference type="GeneID" id="92071163"/>
<organism evidence="11 12">
    <name type="scientific">Apiospora aurea</name>
    <dbReference type="NCBI Taxonomy" id="335848"/>
    <lineage>
        <taxon>Eukaryota</taxon>
        <taxon>Fungi</taxon>
        <taxon>Dikarya</taxon>
        <taxon>Ascomycota</taxon>
        <taxon>Pezizomycotina</taxon>
        <taxon>Sordariomycetes</taxon>
        <taxon>Xylariomycetidae</taxon>
        <taxon>Amphisphaeriales</taxon>
        <taxon>Apiosporaceae</taxon>
        <taxon>Apiospora</taxon>
    </lineage>
</organism>
<dbReference type="SUPFAM" id="SSF53335">
    <property type="entry name" value="S-adenosyl-L-methionine-dependent methyltransferases"/>
    <property type="match status" value="1"/>
</dbReference>
<evidence type="ECO:0000256" key="2">
    <source>
        <dbReference type="ARBA" id="ARBA00022603"/>
    </source>
</evidence>
<dbReference type="InterPro" id="IPR008576">
    <property type="entry name" value="MeTrfase_NTM1"/>
</dbReference>
<evidence type="ECO:0000256" key="7">
    <source>
        <dbReference type="ARBA" id="ARBA00043129"/>
    </source>
</evidence>
<comment type="catalytic activity">
    <reaction evidence="9">
        <text>N-terminal L-prolyl-L-prolyl-L-lysyl-[protein] + 2 S-adenosyl-L-methionine = N-terminal N,N-dimethyl-L-prolyl-L-prolyl-L-lysyl-[protein] + 2 S-adenosyl-L-homocysteine + 2 H(+)</text>
        <dbReference type="Rhea" id="RHEA:54736"/>
        <dbReference type="Rhea" id="RHEA-COMP:13787"/>
        <dbReference type="Rhea" id="RHEA-COMP:13974"/>
        <dbReference type="ChEBI" id="CHEBI:15378"/>
        <dbReference type="ChEBI" id="CHEBI:57856"/>
        <dbReference type="ChEBI" id="CHEBI:59789"/>
        <dbReference type="ChEBI" id="CHEBI:138059"/>
        <dbReference type="ChEBI" id="CHEBI:138318"/>
        <dbReference type="EC" id="2.1.1.244"/>
    </reaction>
</comment>